<reference evidence="9" key="1">
    <citation type="journal article" date="2023" name="PhytoFront">
        <title>Draft Genome Resources of Seven Strains of Tilletia horrida, Causal Agent of Kernel Smut of Rice.</title>
        <authorList>
            <person name="Khanal S."/>
            <person name="Antony Babu S."/>
            <person name="Zhou X.G."/>
        </authorList>
    </citation>
    <scope>NUCLEOTIDE SEQUENCE</scope>
    <source>
        <strain evidence="9">TX3</strain>
    </source>
</reference>
<dbReference type="Pfam" id="PF00970">
    <property type="entry name" value="FAD_binding_6"/>
    <property type="match status" value="1"/>
</dbReference>
<dbReference type="InterPro" id="IPR001433">
    <property type="entry name" value="OxRdtase_FAD/NAD-bd"/>
</dbReference>
<dbReference type="InterPro" id="IPR001834">
    <property type="entry name" value="CBR-like"/>
</dbReference>
<dbReference type="Gene3D" id="3.40.50.80">
    <property type="entry name" value="Nucleotide-binding domain of ferredoxin-NADP reductase (FNR) module"/>
    <property type="match status" value="1"/>
</dbReference>
<dbReference type="SUPFAM" id="SSF52343">
    <property type="entry name" value="Ferredoxin reductase-like, C-terminal NADP-linked domain"/>
    <property type="match status" value="1"/>
</dbReference>
<evidence type="ECO:0000313" key="10">
    <source>
        <dbReference type="Proteomes" id="UP001176521"/>
    </source>
</evidence>
<dbReference type="EMBL" id="JAPDMQ010000275">
    <property type="protein sequence ID" value="KAK0528390.1"/>
    <property type="molecule type" value="Genomic_DNA"/>
</dbReference>
<dbReference type="PANTHER" id="PTHR19370:SF184">
    <property type="entry name" value="NADH-CYTOCHROME B5 REDUCTASE-LIKE"/>
    <property type="match status" value="1"/>
</dbReference>
<evidence type="ECO:0000256" key="3">
    <source>
        <dbReference type="ARBA" id="ARBA00022630"/>
    </source>
</evidence>
<dbReference type="Pfam" id="PF00175">
    <property type="entry name" value="NAD_binding_1"/>
    <property type="match status" value="1"/>
</dbReference>
<feature type="binding site" evidence="6">
    <location>
        <position position="285"/>
    </location>
    <ligand>
        <name>FAD</name>
        <dbReference type="ChEBI" id="CHEBI:57692"/>
    </ligand>
</feature>
<keyword evidence="3 6" id="KW-0285">Flavoprotein</keyword>
<evidence type="ECO:0000256" key="4">
    <source>
        <dbReference type="ARBA" id="ARBA00022827"/>
    </source>
</evidence>
<dbReference type="InterPro" id="IPR017927">
    <property type="entry name" value="FAD-bd_FR_type"/>
</dbReference>
<keyword evidence="5" id="KW-0560">Oxidoreductase</keyword>
<dbReference type="Gene3D" id="2.40.30.10">
    <property type="entry name" value="Translation factors"/>
    <property type="match status" value="1"/>
</dbReference>
<organism evidence="9 10">
    <name type="scientific">Tilletia horrida</name>
    <dbReference type="NCBI Taxonomy" id="155126"/>
    <lineage>
        <taxon>Eukaryota</taxon>
        <taxon>Fungi</taxon>
        <taxon>Dikarya</taxon>
        <taxon>Basidiomycota</taxon>
        <taxon>Ustilaginomycotina</taxon>
        <taxon>Exobasidiomycetes</taxon>
        <taxon>Tilletiales</taxon>
        <taxon>Tilletiaceae</taxon>
        <taxon>Tilletia</taxon>
    </lineage>
</organism>
<name>A0AAN6GBY4_9BASI</name>
<accession>A0AAN6GBY4</accession>
<keyword evidence="4 6" id="KW-0274">FAD</keyword>
<dbReference type="GO" id="GO:0016491">
    <property type="term" value="F:oxidoreductase activity"/>
    <property type="evidence" value="ECO:0007669"/>
    <property type="project" value="UniProtKB-KW"/>
</dbReference>
<dbReference type="AlphaFoldDB" id="A0AAN6GBY4"/>
<dbReference type="PROSITE" id="PS51384">
    <property type="entry name" value="FAD_FR"/>
    <property type="match status" value="1"/>
</dbReference>
<proteinExistence type="inferred from homology"/>
<evidence type="ECO:0000256" key="6">
    <source>
        <dbReference type="PIRSR" id="PIRSR601834-1"/>
    </source>
</evidence>
<dbReference type="InterPro" id="IPR017938">
    <property type="entry name" value="Riboflavin_synthase-like_b-brl"/>
</dbReference>
<dbReference type="InterPro" id="IPR039261">
    <property type="entry name" value="FNR_nucleotide-bd"/>
</dbReference>
<feature type="binding site" evidence="6">
    <location>
        <position position="341"/>
    </location>
    <ligand>
        <name>FAD</name>
        <dbReference type="ChEBI" id="CHEBI:57692"/>
    </ligand>
</feature>
<evidence type="ECO:0000256" key="1">
    <source>
        <dbReference type="ARBA" id="ARBA00001974"/>
    </source>
</evidence>
<protein>
    <recommendedName>
        <fullName evidence="8">FAD-binding FR-type domain-containing protein</fullName>
    </recommendedName>
</protein>
<dbReference type="InterPro" id="IPR008333">
    <property type="entry name" value="Cbr1-like_FAD-bd_dom"/>
</dbReference>
<evidence type="ECO:0000256" key="5">
    <source>
        <dbReference type="ARBA" id="ARBA00023002"/>
    </source>
</evidence>
<comment type="similarity">
    <text evidence="2">Belongs to the flavoprotein pyridine nucleotide cytochrome reductase family.</text>
</comment>
<feature type="region of interest" description="Disordered" evidence="7">
    <location>
        <begin position="34"/>
        <end position="92"/>
    </location>
</feature>
<gene>
    <name evidence="9" type="ORF">OC842_004568</name>
</gene>
<feature type="binding site" evidence="6">
    <location>
        <position position="283"/>
    </location>
    <ligand>
        <name>FAD</name>
        <dbReference type="ChEBI" id="CHEBI:57692"/>
    </ligand>
</feature>
<feature type="binding site" evidence="6">
    <location>
        <position position="293"/>
    </location>
    <ligand>
        <name>FAD</name>
        <dbReference type="ChEBI" id="CHEBI:57692"/>
    </ligand>
</feature>
<comment type="caution">
    <text evidence="9">The sequence shown here is derived from an EMBL/GenBank/DDBJ whole genome shotgun (WGS) entry which is preliminary data.</text>
</comment>
<keyword evidence="10" id="KW-1185">Reference proteome</keyword>
<evidence type="ECO:0000256" key="2">
    <source>
        <dbReference type="ARBA" id="ARBA00006105"/>
    </source>
</evidence>
<comment type="cofactor">
    <cofactor evidence="1 6">
        <name>FAD</name>
        <dbReference type="ChEBI" id="CHEBI:57692"/>
    </cofactor>
</comment>
<dbReference type="Proteomes" id="UP001176521">
    <property type="component" value="Unassembled WGS sequence"/>
</dbReference>
<evidence type="ECO:0000313" key="9">
    <source>
        <dbReference type="EMBL" id="KAK0528390.1"/>
    </source>
</evidence>
<feature type="domain" description="FAD-binding FR-type" evidence="8">
    <location>
        <begin position="158"/>
        <end position="317"/>
    </location>
</feature>
<feature type="compositionally biased region" description="Basic and acidic residues" evidence="7">
    <location>
        <begin position="66"/>
        <end position="80"/>
    </location>
</feature>
<evidence type="ECO:0000256" key="7">
    <source>
        <dbReference type="SAM" id="MobiDB-lite"/>
    </source>
</evidence>
<dbReference type="PANTHER" id="PTHR19370">
    <property type="entry name" value="NADH-CYTOCHROME B5 REDUCTASE"/>
    <property type="match status" value="1"/>
</dbReference>
<evidence type="ECO:0000259" key="8">
    <source>
        <dbReference type="PROSITE" id="PS51384"/>
    </source>
</evidence>
<dbReference type="SUPFAM" id="SSF63380">
    <property type="entry name" value="Riboflavin synthase domain-like"/>
    <property type="match status" value="1"/>
</dbReference>
<sequence length="548" mass="57336">MKFNCGSGALSFPALVIQAPTPSPRFAGRLFSSSAPSASLQGRQGACDAGRRAGKEGSGGTDLASDEVRRRGTSRGKDGGDNDEAGQRTASRQSLNAARWTVVLAGIGLVSFAFFPRDGQAEADSGPASSSGWSLFSGRSGAGRGSAQAQLSAVLQPYRYGKFRVLSVDHVTTPAALLLLGQDPTGGRADPTGDGQHVLLRIQAAVAEPGPARQEQEDGAAPLRIESVYLKEPSLQIERAYTPLRRPGSVHPLHSSSHIRDSFSAPGSGVRDGDGHGNVIELLIKRYADGELSRYASTLRAGDIVELRGPVATWDWKRDHAARAQPPPSDVVMLVGGTGVTTAHQLLHTLLHHHQSRPERTDSTKVHILYAAPRPSSFLLLPELVRLRDQAGSAAAAGTVRLFAESLESGKDATACMRSGALAQALEALSPSHSPSAHQLKQAGPASSFTWSWRSFLPGSSSSSSQILTLPVQQGRITSDAIQAVLHPIQRDAAPASRSRPLVLISGPDGMVAALAGPKEQDGSGGQGALGGVLRALGLVGPEDVFKL</sequence>